<dbReference type="EMBL" id="JASWJB010000002">
    <property type="protein sequence ID" value="KAK2616872.1"/>
    <property type="molecule type" value="Genomic_DNA"/>
</dbReference>
<dbReference type="AlphaFoldDB" id="A0AAJ0D1C9"/>
<evidence type="ECO:0000313" key="3">
    <source>
        <dbReference type="Proteomes" id="UP001251528"/>
    </source>
</evidence>
<evidence type="ECO:0008006" key="4">
    <source>
        <dbReference type="Google" id="ProtNLM"/>
    </source>
</evidence>
<accession>A0AAJ0D1C9</accession>
<proteinExistence type="predicted"/>
<keyword evidence="3" id="KW-1185">Reference proteome</keyword>
<name>A0AAJ0D1C9_9HYPO</name>
<keyword evidence="1" id="KW-0732">Signal</keyword>
<organism evidence="2 3">
    <name type="scientific">Conoideocrella luteorostrata</name>
    <dbReference type="NCBI Taxonomy" id="1105319"/>
    <lineage>
        <taxon>Eukaryota</taxon>
        <taxon>Fungi</taxon>
        <taxon>Dikarya</taxon>
        <taxon>Ascomycota</taxon>
        <taxon>Pezizomycotina</taxon>
        <taxon>Sordariomycetes</taxon>
        <taxon>Hypocreomycetidae</taxon>
        <taxon>Hypocreales</taxon>
        <taxon>Clavicipitaceae</taxon>
        <taxon>Conoideocrella</taxon>
    </lineage>
</organism>
<reference evidence="2" key="1">
    <citation type="submission" date="2023-06" db="EMBL/GenBank/DDBJ databases">
        <title>Conoideocrella luteorostrata (Hypocreales: Clavicipitaceae), a potential biocontrol fungus for elongate hemlock scale in United States Christmas tree production areas.</title>
        <authorList>
            <person name="Barrett H."/>
            <person name="Lovett B."/>
            <person name="Macias A.M."/>
            <person name="Stajich J.E."/>
            <person name="Kasson M.T."/>
        </authorList>
    </citation>
    <scope>NUCLEOTIDE SEQUENCE</scope>
    <source>
        <strain evidence="2">ARSEF 14590</strain>
    </source>
</reference>
<comment type="caution">
    <text evidence="2">The sequence shown here is derived from an EMBL/GenBank/DDBJ whole genome shotgun (WGS) entry which is preliminary data.</text>
</comment>
<feature type="signal peptide" evidence="1">
    <location>
        <begin position="1"/>
        <end position="19"/>
    </location>
</feature>
<evidence type="ECO:0000256" key="1">
    <source>
        <dbReference type="SAM" id="SignalP"/>
    </source>
</evidence>
<sequence>MRITSLITFYAVAASGARALDSLSSGTKDLPKCVYSALADAMKQAGCDIAHVDSSDFDCLCKHSSTIIVIMGKKVDTVCLTDAGQAIGRLCSYWGIDGTTATDLPAATSALAAALGAGGSNSDAKATATDGGTANASPSTSATRNAGAAPTAAVMGLMGGAAAAAAAAGMMV</sequence>
<feature type="chain" id="PRO_5042551257" description="Extracellular membrane protein CFEM domain-containing protein" evidence="1">
    <location>
        <begin position="20"/>
        <end position="172"/>
    </location>
</feature>
<gene>
    <name evidence="2" type="ORF">QQS21_000250</name>
</gene>
<protein>
    <recommendedName>
        <fullName evidence="4">Extracellular membrane protein CFEM domain-containing protein</fullName>
    </recommendedName>
</protein>
<evidence type="ECO:0000313" key="2">
    <source>
        <dbReference type="EMBL" id="KAK2616872.1"/>
    </source>
</evidence>
<dbReference type="Proteomes" id="UP001251528">
    <property type="component" value="Unassembled WGS sequence"/>
</dbReference>